<dbReference type="Pfam" id="PF00905">
    <property type="entry name" value="Transpeptidase"/>
    <property type="match status" value="1"/>
</dbReference>
<evidence type="ECO:0000256" key="6">
    <source>
        <dbReference type="ARBA" id="ARBA00022960"/>
    </source>
</evidence>
<keyword evidence="13" id="KW-0812">Transmembrane</keyword>
<keyword evidence="2" id="KW-0645">Protease</keyword>
<dbReference type="InterPro" id="IPR001460">
    <property type="entry name" value="PCN-bd_Tpept"/>
</dbReference>
<dbReference type="InterPro" id="IPR012338">
    <property type="entry name" value="Beta-lactam/transpept-like"/>
</dbReference>
<protein>
    <recommendedName>
        <fullName evidence="10">peptidoglycan glycosyltransferase</fullName>
        <ecNumber evidence="10">2.4.99.28</ecNumber>
    </recommendedName>
</protein>
<sequence>MSVTGPGSPLPTSRVLSHLAVMGVVSVVLGVIVAGLAIPFAGLLGLGARNMSNAVDDLPADLVALPLAQKTRVLDANGGLIATLYDENRINVPLKDISRTMVKAIVSIEDYRFYSHGALDVKGTIRALVTNQASNGNVVQGGSSITQQMVKLTLLAQAGDNKRLQKEATADTYERKLRELRYAIAFEDKYSKDWILERYLNIAYFGDGVFGIQSAARHYFSKNASNLNLRESAMLAGLVKNPTGYDPTNYPADALKRRNLVLDRMAELNVITQTTANKTKAQGLKLHITKSKVGNGCLNSRAPFFCDYVLKYLMKDKQLGKTPEEREKLLKTGGLTIKTTVRMPFQTAADASVAKHVFAKDRAIGALAEIEPRTGNVVAIAQSRPMGTRVKDGQTFLNYVVPKEFGDANGFQGGSTFKAFVLATAIDQGISLGTTLNSKPEMTFNESDYEDCGNQPYGYGTWLVHNSTDSGRMNMYTGTRLSVNTFFGQLEQMTGICQPFNLAKELGVQLTHPLPGKDGYGAERTPSFTLGTVDVSPLEMAEAYATFAGRGLHCDARPVTAILDSDKRVLKEYPSQCTQVLPSAVADAVNDVLRGVQEGNGFGASAGLALDTESAGKTGTTDSNRAVWFVGYTPEIATASMIAGANDQGHWVPLNGQVLGGYTTYSAHGSTTAGPMWGDAMKAIQDRIEHTAFVAPSASDIAGVLTPVPDVSGMSLDQARAVLQEAGFSPVEGGYRDSKLPKGIVAGTYPSAYANYSAGDAVTIYLSDGSPYKKPPKNRGGNRGPGRG</sequence>
<name>A0A2P2CFC4_9ZZZZ</name>
<evidence type="ECO:0000313" key="15">
    <source>
        <dbReference type="EMBL" id="CUR60631.1"/>
    </source>
</evidence>
<keyword evidence="13" id="KW-0472">Membrane</keyword>
<dbReference type="SUPFAM" id="SSF56601">
    <property type="entry name" value="beta-lactamase/transpeptidase-like"/>
    <property type="match status" value="1"/>
</dbReference>
<dbReference type="GO" id="GO:0008955">
    <property type="term" value="F:peptidoglycan glycosyltransferase activity"/>
    <property type="evidence" value="ECO:0007669"/>
    <property type="project" value="UniProtKB-EC"/>
</dbReference>
<dbReference type="Pfam" id="PF03793">
    <property type="entry name" value="PASTA"/>
    <property type="match status" value="1"/>
</dbReference>
<dbReference type="InterPro" id="IPR036950">
    <property type="entry name" value="PBP_transglycosylase"/>
</dbReference>
<keyword evidence="3" id="KW-0328">Glycosyltransferase</keyword>
<reference evidence="15" key="1">
    <citation type="submission" date="2015-08" db="EMBL/GenBank/DDBJ databases">
        <authorList>
            <person name="Babu N.S."/>
            <person name="Beckwith C.J."/>
            <person name="Beseler K.G."/>
            <person name="Brison A."/>
            <person name="Carone J.V."/>
            <person name="Caskin T.P."/>
            <person name="Diamond M."/>
            <person name="Durham M.E."/>
            <person name="Foxe J.M."/>
            <person name="Go M."/>
            <person name="Henderson B.A."/>
            <person name="Jones I.B."/>
            <person name="McGettigan J.A."/>
            <person name="Micheletti S.J."/>
            <person name="Nasrallah M.E."/>
            <person name="Ortiz D."/>
            <person name="Piller C.R."/>
            <person name="Privatt S.R."/>
            <person name="Schneider S.L."/>
            <person name="Sharp S."/>
            <person name="Smith T.C."/>
            <person name="Stanton J.D."/>
            <person name="Ullery H.E."/>
            <person name="Wilson R.J."/>
            <person name="Serrano M.G."/>
            <person name="Buck G."/>
            <person name="Lee V."/>
            <person name="Wang Y."/>
            <person name="Carvalho R."/>
            <person name="Voegtly L."/>
            <person name="Shi R."/>
            <person name="Duckworth R."/>
            <person name="Johnson A."/>
            <person name="Loviza R."/>
            <person name="Walstead R."/>
            <person name="Shah Z."/>
            <person name="Kiflezghi M."/>
            <person name="Wade K."/>
            <person name="Ball S.L."/>
            <person name="Bradley K.W."/>
            <person name="Asai D.J."/>
            <person name="Bowman C.A."/>
            <person name="Russell D.A."/>
            <person name="Pope W.H."/>
            <person name="Jacobs-Sera D."/>
            <person name="Hendrix R.W."/>
            <person name="Hatfull G.F."/>
        </authorList>
    </citation>
    <scope>NUCLEOTIDE SEQUENCE</scope>
</reference>
<keyword evidence="8" id="KW-0511">Multifunctional enzyme</keyword>
<dbReference type="PANTHER" id="PTHR32282">
    <property type="entry name" value="BINDING PROTEIN TRANSPEPTIDASE, PUTATIVE-RELATED"/>
    <property type="match status" value="1"/>
</dbReference>
<evidence type="ECO:0000256" key="5">
    <source>
        <dbReference type="ARBA" id="ARBA00022801"/>
    </source>
</evidence>
<feature type="transmembrane region" description="Helical" evidence="13">
    <location>
        <begin position="20"/>
        <end position="44"/>
    </location>
</feature>
<keyword evidence="5" id="KW-0378">Hydrolase</keyword>
<keyword evidence="6" id="KW-0133">Cell shape</keyword>
<evidence type="ECO:0000256" key="13">
    <source>
        <dbReference type="SAM" id="Phobius"/>
    </source>
</evidence>
<dbReference type="InterPro" id="IPR001264">
    <property type="entry name" value="Glyco_trans_51"/>
</dbReference>
<evidence type="ECO:0000256" key="2">
    <source>
        <dbReference type="ARBA" id="ARBA00022670"/>
    </source>
</evidence>
<keyword evidence="7" id="KW-0573">Peptidoglycan synthesis</keyword>
<evidence type="ECO:0000256" key="4">
    <source>
        <dbReference type="ARBA" id="ARBA00022679"/>
    </source>
</evidence>
<evidence type="ECO:0000256" key="10">
    <source>
        <dbReference type="ARBA" id="ARBA00044770"/>
    </source>
</evidence>
<evidence type="ECO:0000256" key="1">
    <source>
        <dbReference type="ARBA" id="ARBA00022645"/>
    </source>
</evidence>
<dbReference type="CDD" id="cd06577">
    <property type="entry name" value="PASTA_pknB"/>
    <property type="match status" value="1"/>
</dbReference>
<evidence type="ECO:0000256" key="8">
    <source>
        <dbReference type="ARBA" id="ARBA00023268"/>
    </source>
</evidence>
<evidence type="ECO:0000256" key="11">
    <source>
        <dbReference type="ARBA" id="ARBA00049902"/>
    </source>
</evidence>
<dbReference type="PROSITE" id="PS51178">
    <property type="entry name" value="PASTA"/>
    <property type="match status" value="1"/>
</dbReference>
<organism evidence="15">
    <name type="scientific">metagenome</name>
    <dbReference type="NCBI Taxonomy" id="256318"/>
    <lineage>
        <taxon>unclassified sequences</taxon>
        <taxon>metagenomes</taxon>
    </lineage>
</organism>
<evidence type="ECO:0000256" key="3">
    <source>
        <dbReference type="ARBA" id="ARBA00022676"/>
    </source>
</evidence>
<dbReference type="AlphaFoldDB" id="A0A2P2CFC4"/>
<dbReference type="PANTHER" id="PTHR32282:SF33">
    <property type="entry name" value="PEPTIDOGLYCAN GLYCOSYLTRANSFERASE"/>
    <property type="match status" value="1"/>
</dbReference>
<dbReference type="SUPFAM" id="SSF53955">
    <property type="entry name" value="Lysozyme-like"/>
    <property type="match status" value="1"/>
</dbReference>
<feature type="domain" description="PASTA" evidence="14">
    <location>
        <begin position="706"/>
        <end position="768"/>
    </location>
</feature>
<dbReference type="Pfam" id="PF00912">
    <property type="entry name" value="Transgly"/>
    <property type="match status" value="1"/>
</dbReference>
<keyword evidence="4" id="KW-0808">Transferase</keyword>
<dbReference type="InterPro" id="IPR023346">
    <property type="entry name" value="Lysozyme-like_dom_sf"/>
</dbReference>
<accession>A0A2P2CFC4</accession>
<evidence type="ECO:0000256" key="7">
    <source>
        <dbReference type="ARBA" id="ARBA00022984"/>
    </source>
</evidence>
<evidence type="ECO:0000256" key="9">
    <source>
        <dbReference type="ARBA" id="ARBA00023316"/>
    </source>
</evidence>
<evidence type="ECO:0000256" key="12">
    <source>
        <dbReference type="SAM" id="MobiDB-lite"/>
    </source>
</evidence>
<dbReference type="GO" id="GO:0008658">
    <property type="term" value="F:penicillin binding"/>
    <property type="evidence" value="ECO:0007669"/>
    <property type="project" value="InterPro"/>
</dbReference>
<dbReference type="GO" id="GO:0030288">
    <property type="term" value="C:outer membrane-bounded periplasmic space"/>
    <property type="evidence" value="ECO:0007669"/>
    <property type="project" value="TreeGrafter"/>
</dbReference>
<gene>
    <name evidence="15" type="ORF">NOCA280059</name>
</gene>
<keyword evidence="1" id="KW-0121">Carboxypeptidase</keyword>
<dbReference type="GO" id="GO:0071555">
    <property type="term" value="P:cell wall organization"/>
    <property type="evidence" value="ECO:0007669"/>
    <property type="project" value="UniProtKB-KW"/>
</dbReference>
<keyword evidence="9" id="KW-0961">Cell wall biogenesis/degradation</keyword>
<evidence type="ECO:0000259" key="14">
    <source>
        <dbReference type="PROSITE" id="PS51178"/>
    </source>
</evidence>
<dbReference type="GO" id="GO:0008360">
    <property type="term" value="P:regulation of cell shape"/>
    <property type="evidence" value="ECO:0007669"/>
    <property type="project" value="UniProtKB-KW"/>
</dbReference>
<dbReference type="EC" id="2.4.99.28" evidence="10"/>
<comment type="catalytic activity">
    <reaction evidence="11">
        <text>[GlcNAc-(1-&gt;4)-Mur2Ac(oyl-L-Ala-gamma-D-Glu-L-Lys-D-Ala-D-Ala)](n)-di-trans,octa-cis-undecaprenyl diphosphate + beta-D-GlcNAc-(1-&gt;4)-Mur2Ac(oyl-L-Ala-gamma-D-Glu-L-Lys-D-Ala-D-Ala)-di-trans,octa-cis-undecaprenyl diphosphate = [GlcNAc-(1-&gt;4)-Mur2Ac(oyl-L-Ala-gamma-D-Glu-L-Lys-D-Ala-D-Ala)](n+1)-di-trans,octa-cis-undecaprenyl diphosphate + di-trans,octa-cis-undecaprenyl diphosphate + H(+)</text>
        <dbReference type="Rhea" id="RHEA:23708"/>
        <dbReference type="Rhea" id="RHEA-COMP:9602"/>
        <dbReference type="Rhea" id="RHEA-COMP:9603"/>
        <dbReference type="ChEBI" id="CHEBI:15378"/>
        <dbReference type="ChEBI" id="CHEBI:58405"/>
        <dbReference type="ChEBI" id="CHEBI:60033"/>
        <dbReference type="ChEBI" id="CHEBI:78435"/>
        <dbReference type="EC" id="2.4.99.28"/>
    </reaction>
</comment>
<dbReference type="Gene3D" id="3.30.10.20">
    <property type="match status" value="1"/>
</dbReference>
<dbReference type="InterPro" id="IPR005543">
    <property type="entry name" value="PASTA_dom"/>
</dbReference>
<dbReference type="GO" id="GO:0009252">
    <property type="term" value="P:peptidoglycan biosynthetic process"/>
    <property type="evidence" value="ECO:0007669"/>
    <property type="project" value="UniProtKB-KW"/>
</dbReference>
<feature type="region of interest" description="Disordered" evidence="12">
    <location>
        <begin position="767"/>
        <end position="788"/>
    </location>
</feature>
<dbReference type="GO" id="GO:0006508">
    <property type="term" value="P:proteolysis"/>
    <property type="evidence" value="ECO:0007669"/>
    <property type="project" value="UniProtKB-KW"/>
</dbReference>
<dbReference type="InterPro" id="IPR050396">
    <property type="entry name" value="Glycosyltr_51/Transpeptidase"/>
</dbReference>
<proteinExistence type="predicted"/>
<dbReference type="Gene3D" id="3.40.710.10">
    <property type="entry name" value="DD-peptidase/beta-lactamase superfamily"/>
    <property type="match status" value="1"/>
</dbReference>
<dbReference type="SMART" id="SM00740">
    <property type="entry name" value="PASTA"/>
    <property type="match status" value="1"/>
</dbReference>
<keyword evidence="13" id="KW-1133">Transmembrane helix</keyword>
<dbReference type="GO" id="GO:0004180">
    <property type="term" value="F:carboxypeptidase activity"/>
    <property type="evidence" value="ECO:0007669"/>
    <property type="project" value="UniProtKB-KW"/>
</dbReference>
<dbReference type="FunFam" id="1.10.3810.10:FF:000001">
    <property type="entry name" value="Penicillin-binding protein 1A"/>
    <property type="match status" value="1"/>
</dbReference>
<dbReference type="Gene3D" id="1.10.3810.10">
    <property type="entry name" value="Biosynthetic peptidoglycan transglycosylase-like"/>
    <property type="match status" value="1"/>
</dbReference>
<dbReference type="EMBL" id="CZKA01000078">
    <property type="protein sequence ID" value="CUR60631.1"/>
    <property type="molecule type" value="Genomic_DNA"/>
</dbReference>